<evidence type="ECO:0000313" key="3">
    <source>
        <dbReference type="Proteomes" id="UP001234989"/>
    </source>
</evidence>
<dbReference type="EMBL" id="CP133622">
    <property type="protein sequence ID" value="WMV54795.1"/>
    <property type="molecule type" value="Genomic_DNA"/>
</dbReference>
<feature type="compositionally biased region" description="Acidic residues" evidence="1">
    <location>
        <begin position="211"/>
        <end position="220"/>
    </location>
</feature>
<reference evidence="2" key="1">
    <citation type="submission" date="2023-08" db="EMBL/GenBank/DDBJ databases">
        <title>A de novo genome assembly of Solanum verrucosum Schlechtendal, a Mexican diploid species geographically isolated from the other diploid A-genome species in potato relatives.</title>
        <authorList>
            <person name="Hosaka K."/>
        </authorList>
    </citation>
    <scope>NUCLEOTIDE SEQUENCE</scope>
    <source>
        <tissue evidence="2">Young leaves</tissue>
    </source>
</reference>
<evidence type="ECO:0000313" key="2">
    <source>
        <dbReference type="EMBL" id="WMV54795.1"/>
    </source>
</evidence>
<proteinExistence type="predicted"/>
<sequence length="257" mass="29202">MLGNPWQLIKQHRLDRDLSRKGIRSRPIFLTSIQKELSYSIWMRKLGKYWSNIKRSCMTLFPCIVWFANIKDEASSCRHKYKSNVQGGLVQPSLEASNVVKLKGDGRAYLNKKTDGNQMAEVSTTKELTLTNLNAGKVMENTTVEVHKKVTNLIDASNIELEQQLPKNRGVTSDDEVSESSQLGKANFVGGENDERVIDEVSSNSKTWAEQAEDEQYQNDDNERERLEKNSSPISGSNLNHNAQIFVPKSNKKIQLW</sequence>
<name>A0AAF0UZ51_SOLVR</name>
<accession>A0AAF0UZ51</accession>
<protein>
    <submittedName>
        <fullName evidence="2">Uncharacterized protein</fullName>
    </submittedName>
</protein>
<organism evidence="2 3">
    <name type="scientific">Solanum verrucosum</name>
    <dbReference type="NCBI Taxonomy" id="315347"/>
    <lineage>
        <taxon>Eukaryota</taxon>
        <taxon>Viridiplantae</taxon>
        <taxon>Streptophyta</taxon>
        <taxon>Embryophyta</taxon>
        <taxon>Tracheophyta</taxon>
        <taxon>Spermatophyta</taxon>
        <taxon>Magnoliopsida</taxon>
        <taxon>eudicotyledons</taxon>
        <taxon>Gunneridae</taxon>
        <taxon>Pentapetalae</taxon>
        <taxon>asterids</taxon>
        <taxon>lamiids</taxon>
        <taxon>Solanales</taxon>
        <taxon>Solanaceae</taxon>
        <taxon>Solanoideae</taxon>
        <taxon>Solaneae</taxon>
        <taxon>Solanum</taxon>
    </lineage>
</organism>
<feature type="compositionally biased region" description="Polar residues" evidence="1">
    <location>
        <begin position="230"/>
        <end position="243"/>
    </location>
</feature>
<keyword evidence="3" id="KW-1185">Reference proteome</keyword>
<feature type="region of interest" description="Disordered" evidence="1">
    <location>
        <begin position="165"/>
        <end position="245"/>
    </location>
</feature>
<gene>
    <name evidence="2" type="ORF">MTR67_048180</name>
</gene>
<dbReference type="Proteomes" id="UP001234989">
    <property type="component" value="Chromosome 11"/>
</dbReference>
<dbReference type="AlphaFoldDB" id="A0AAF0UZ51"/>
<evidence type="ECO:0000256" key="1">
    <source>
        <dbReference type="SAM" id="MobiDB-lite"/>
    </source>
</evidence>